<feature type="domain" description="Unconventional myosin-XV-like" evidence="2">
    <location>
        <begin position="215"/>
        <end position="295"/>
    </location>
</feature>
<dbReference type="Proteomes" id="UP000270094">
    <property type="component" value="Unassembled WGS sequence"/>
</dbReference>
<evidence type="ECO:0000256" key="1">
    <source>
        <dbReference type="SAM" id="MobiDB-lite"/>
    </source>
</evidence>
<dbReference type="EMBL" id="UYYB01103978">
    <property type="protein sequence ID" value="VDM79107.1"/>
    <property type="molecule type" value="Genomic_DNA"/>
</dbReference>
<name>A0A3P7JS65_STRVU</name>
<dbReference type="Pfam" id="PF26570">
    <property type="entry name" value="MYO15"/>
    <property type="match status" value="1"/>
</dbReference>
<reference evidence="3 4" key="1">
    <citation type="submission" date="2018-11" db="EMBL/GenBank/DDBJ databases">
        <authorList>
            <consortium name="Pathogen Informatics"/>
        </authorList>
    </citation>
    <scope>NUCLEOTIDE SEQUENCE [LARGE SCALE GENOMIC DNA]</scope>
</reference>
<protein>
    <recommendedName>
        <fullName evidence="2">Unconventional myosin-XV-like domain-containing protein</fullName>
    </recommendedName>
</protein>
<accession>A0A3P7JS65</accession>
<gene>
    <name evidence="3" type="ORF">SVUK_LOCUS14105</name>
</gene>
<evidence type="ECO:0000313" key="4">
    <source>
        <dbReference type="Proteomes" id="UP000270094"/>
    </source>
</evidence>
<proteinExistence type="predicted"/>
<sequence length="303" mass="35051">MLRPEDRGAIPRPLPRSPSPLKSPAPDRKLNGLTRLPQDAYREPVVQNTIINSEHPNPRKLKGSGMNLVKEIHEKEQEALRKINERMKNLPPPVDEVRIYIPRRKKPVTTTEAFAKLPDEPPQVVFEPDYVVVEKEEPQNKWIFEGEVERPVETVERVRSTSNTAQYVQQPIQQLVQQPLQQPVQTPSDTDSVASNEKPAVRYVKQPWKLTIRKEMFHPKENLDDVQVINQVFAQIISDCRKGIAYRIRSYDRDQVVEILKASNVPPDMLNRQSEIPLDIKVAVIEAARKWPLYFAQVYEVRI</sequence>
<feature type="compositionally biased region" description="Pro residues" evidence="1">
    <location>
        <begin position="12"/>
        <end position="23"/>
    </location>
</feature>
<feature type="region of interest" description="Disordered" evidence="1">
    <location>
        <begin position="1"/>
        <end position="64"/>
    </location>
</feature>
<keyword evidence="4" id="KW-1185">Reference proteome</keyword>
<dbReference type="AlphaFoldDB" id="A0A3P7JS65"/>
<dbReference type="InterPro" id="IPR059004">
    <property type="entry name" value="MYO15"/>
</dbReference>
<evidence type="ECO:0000259" key="2">
    <source>
        <dbReference type="Pfam" id="PF26570"/>
    </source>
</evidence>
<evidence type="ECO:0000313" key="3">
    <source>
        <dbReference type="EMBL" id="VDM79107.1"/>
    </source>
</evidence>
<feature type="compositionally biased region" description="Polar residues" evidence="1">
    <location>
        <begin position="46"/>
        <end position="55"/>
    </location>
</feature>
<dbReference type="OrthoDB" id="5865309at2759"/>
<organism evidence="3 4">
    <name type="scientific">Strongylus vulgaris</name>
    <name type="common">Blood worm</name>
    <dbReference type="NCBI Taxonomy" id="40348"/>
    <lineage>
        <taxon>Eukaryota</taxon>
        <taxon>Metazoa</taxon>
        <taxon>Ecdysozoa</taxon>
        <taxon>Nematoda</taxon>
        <taxon>Chromadorea</taxon>
        <taxon>Rhabditida</taxon>
        <taxon>Rhabditina</taxon>
        <taxon>Rhabditomorpha</taxon>
        <taxon>Strongyloidea</taxon>
        <taxon>Strongylidae</taxon>
        <taxon>Strongylus</taxon>
    </lineage>
</organism>